<sequence length="112" mass="12464">MGIEDEVYRHAAPPHIAGRTAWYTGFGVSEREIFSRDAWGGGKYAEEYAGFSASKYCVLPQIRLEPMLKRRATGLNPDGIFFNTEVLAIQDGKSASVKVRFRDSNKEAVYAA</sequence>
<dbReference type="Gene3D" id="3.50.50.60">
    <property type="entry name" value="FAD/NAD(P)-binding domain"/>
    <property type="match status" value="1"/>
</dbReference>
<dbReference type="GO" id="GO:0004497">
    <property type="term" value="F:monooxygenase activity"/>
    <property type="evidence" value="ECO:0007669"/>
    <property type="project" value="UniProtKB-KW"/>
</dbReference>
<evidence type="ECO:0000313" key="6">
    <source>
        <dbReference type="Proteomes" id="UP000572817"/>
    </source>
</evidence>
<reference evidence="5" key="1">
    <citation type="submission" date="2020-04" db="EMBL/GenBank/DDBJ databases">
        <title>Genome Assembly and Annotation of Botryosphaeria dothidea sdau 11-99, a Latent Pathogen of Apple Fruit Ring Rot in China.</title>
        <authorList>
            <person name="Yu C."/>
            <person name="Diao Y."/>
            <person name="Lu Q."/>
            <person name="Zhao J."/>
            <person name="Cui S."/>
            <person name="Peng C."/>
            <person name="He B."/>
            <person name="Liu H."/>
        </authorList>
    </citation>
    <scope>NUCLEOTIDE SEQUENCE [LARGE SCALE GENOMIC DNA]</scope>
    <source>
        <strain evidence="5">Sdau11-99</strain>
    </source>
</reference>
<evidence type="ECO:0000256" key="1">
    <source>
        <dbReference type="ARBA" id="ARBA00022630"/>
    </source>
</evidence>
<organism evidence="5 6">
    <name type="scientific">Botryosphaeria dothidea</name>
    <dbReference type="NCBI Taxonomy" id="55169"/>
    <lineage>
        <taxon>Eukaryota</taxon>
        <taxon>Fungi</taxon>
        <taxon>Dikarya</taxon>
        <taxon>Ascomycota</taxon>
        <taxon>Pezizomycotina</taxon>
        <taxon>Dothideomycetes</taxon>
        <taxon>Dothideomycetes incertae sedis</taxon>
        <taxon>Botryosphaeriales</taxon>
        <taxon>Botryosphaeriaceae</taxon>
        <taxon>Botryosphaeria</taxon>
    </lineage>
</organism>
<accession>A0A8H4N6D6</accession>
<feature type="domain" description="FAD-binding" evidence="4">
    <location>
        <begin position="1"/>
        <end position="107"/>
    </location>
</feature>
<evidence type="ECO:0000259" key="4">
    <source>
        <dbReference type="Pfam" id="PF01494"/>
    </source>
</evidence>
<keyword evidence="3" id="KW-0560">Oxidoreductase</keyword>
<name>A0A8H4N6D6_9PEZI</name>
<dbReference type="InterPro" id="IPR036188">
    <property type="entry name" value="FAD/NAD-bd_sf"/>
</dbReference>
<proteinExistence type="predicted"/>
<dbReference type="Gene3D" id="3.30.9.10">
    <property type="entry name" value="D-Amino Acid Oxidase, subunit A, domain 2"/>
    <property type="match status" value="1"/>
</dbReference>
<dbReference type="EMBL" id="WWBZ02000002">
    <property type="protein sequence ID" value="KAF4312894.1"/>
    <property type="molecule type" value="Genomic_DNA"/>
</dbReference>
<evidence type="ECO:0000256" key="2">
    <source>
        <dbReference type="ARBA" id="ARBA00022827"/>
    </source>
</evidence>
<dbReference type="OrthoDB" id="2096480at2759"/>
<dbReference type="Pfam" id="PF01494">
    <property type="entry name" value="FAD_binding_3"/>
    <property type="match status" value="1"/>
</dbReference>
<evidence type="ECO:0000313" key="5">
    <source>
        <dbReference type="EMBL" id="KAF4312894.1"/>
    </source>
</evidence>
<dbReference type="Proteomes" id="UP000572817">
    <property type="component" value="Unassembled WGS sequence"/>
</dbReference>
<keyword evidence="5" id="KW-0503">Monooxygenase</keyword>
<dbReference type="AlphaFoldDB" id="A0A8H4N6D6"/>
<protein>
    <submittedName>
        <fullName evidence="5">Monooxygenase FAD-binding protein</fullName>
    </submittedName>
</protein>
<keyword evidence="1" id="KW-0285">Flavoprotein</keyword>
<comment type="caution">
    <text evidence="5">The sequence shown here is derived from an EMBL/GenBank/DDBJ whole genome shotgun (WGS) entry which is preliminary data.</text>
</comment>
<dbReference type="GO" id="GO:0071949">
    <property type="term" value="F:FAD binding"/>
    <property type="evidence" value="ECO:0007669"/>
    <property type="project" value="InterPro"/>
</dbReference>
<keyword evidence="6" id="KW-1185">Reference proteome</keyword>
<evidence type="ECO:0000256" key="3">
    <source>
        <dbReference type="ARBA" id="ARBA00023002"/>
    </source>
</evidence>
<dbReference type="InterPro" id="IPR002938">
    <property type="entry name" value="FAD-bd"/>
</dbReference>
<gene>
    <name evidence="5" type="ORF">GTA08_BOTSDO11773</name>
</gene>
<keyword evidence="2" id="KW-0274">FAD</keyword>